<evidence type="ECO:0000313" key="5">
    <source>
        <dbReference type="Proteomes" id="UP001652661"/>
    </source>
</evidence>
<dbReference type="InterPro" id="IPR015943">
    <property type="entry name" value="WD40/YVTN_repeat-like_dom_sf"/>
</dbReference>
<dbReference type="InterPro" id="IPR011047">
    <property type="entry name" value="Quinoprotein_ADH-like_sf"/>
</dbReference>
<dbReference type="Pfam" id="PF23774">
    <property type="entry name" value="TPR_GEMI5"/>
    <property type="match status" value="1"/>
</dbReference>
<feature type="region of interest" description="Disordered" evidence="1">
    <location>
        <begin position="228"/>
        <end position="254"/>
    </location>
</feature>
<name>A0A6P4IQZ1_DROKI</name>
<dbReference type="OMA" id="DVSPMWG"/>
<dbReference type="GO" id="GO:0003730">
    <property type="term" value="F:mRNA 3'-UTR binding"/>
    <property type="evidence" value="ECO:0007669"/>
    <property type="project" value="TreeGrafter"/>
</dbReference>
<dbReference type="Pfam" id="PF23775">
    <property type="entry name" value="Beta-prop_RIG_2nd"/>
    <property type="match status" value="1"/>
</dbReference>
<gene>
    <name evidence="6" type="primary">rig</name>
</gene>
<dbReference type="SMART" id="SM00320">
    <property type="entry name" value="WD40"/>
    <property type="match status" value="5"/>
</dbReference>
<feature type="region of interest" description="Disordered" evidence="1">
    <location>
        <begin position="401"/>
        <end position="432"/>
    </location>
</feature>
<evidence type="ECO:0000313" key="6">
    <source>
        <dbReference type="RefSeq" id="XP_017025256.1"/>
    </source>
</evidence>
<evidence type="ECO:0000259" key="2">
    <source>
        <dbReference type="Pfam" id="PF23770"/>
    </source>
</evidence>
<dbReference type="InterPro" id="IPR052640">
    <property type="entry name" value="Gemin-5"/>
</dbReference>
<dbReference type="PANTHER" id="PTHR46362">
    <property type="entry name" value="GEM-ASSOCIATED PROTEIN 5"/>
    <property type="match status" value="1"/>
</dbReference>
<dbReference type="GO" id="GO:0000387">
    <property type="term" value="P:spliceosomal snRNP assembly"/>
    <property type="evidence" value="ECO:0007669"/>
    <property type="project" value="TreeGrafter"/>
</dbReference>
<feature type="compositionally biased region" description="Polar residues" evidence="1">
    <location>
        <begin position="347"/>
        <end position="362"/>
    </location>
</feature>
<evidence type="ECO:0000259" key="4">
    <source>
        <dbReference type="Pfam" id="PF23775"/>
    </source>
</evidence>
<organism evidence="5 6">
    <name type="scientific">Drosophila kikkawai</name>
    <name type="common">Fruit fly</name>
    <dbReference type="NCBI Taxonomy" id="30033"/>
    <lineage>
        <taxon>Eukaryota</taxon>
        <taxon>Metazoa</taxon>
        <taxon>Ecdysozoa</taxon>
        <taxon>Arthropoda</taxon>
        <taxon>Hexapoda</taxon>
        <taxon>Insecta</taxon>
        <taxon>Pterygota</taxon>
        <taxon>Neoptera</taxon>
        <taxon>Endopterygota</taxon>
        <taxon>Diptera</taxon>
        <taxon>Brachycera</taxon>
        <taxon>Muscomorpha</taxon>
        <taxon>Ephydroidea</taxon>
        <taxon>Drosophilidae</taxon>
        <taxon>Drosophila</taxon>
        <taxon>Sophophora</taxon>
    </lineage>
</organism>
<evidence type="ECO:0000259" key="3">
    <source>
        <dbReference type="Pfam" id="PF23774"/>
    </source>
</evidence>
<dbReference type="GO" id="GO:0032797">
    <property type="term" value="C:SMN complex"/>
    <property type="evidence" value="ECO:0007669"/>
    <property type="project" value="TreeGrafter"/>
</dbReference>
<dbReference type="AlphaFoldDB" id="A0A6P4IQZ1"/>
<dbReference type="SUPFAM" id="SSF50998">
    <property type="entry name" value="Quinoprotein alcohol dehydrogenase-like"/>
    <property type="match status" value="1"/>
</dbReference>
<sequence length="1242" mass="138312">MNSQVTYHNVPTPPSNGALAAATPDGGFLYAGLRCINYIAAPPACGNEQVLVATMSTRINILALDVSPMWGAPNKQFAIVGDDLSVQVWDCLLGEAVTGHKAHQHQQEARDSRSVYHTASSVLMSYRANGSILSIDANDLVIYCAASNSYCRRPTFLSPRNHQLTQLRASPYNDNIFAVGTAMGNVLVCDLLKMGVVYKFTGHKSPICGLSWQEVNAPLEENLNELSSRAEQWRSRNGKEEEKSKPKPPPLLKSRAAESDDLFDIYNFDHLEGEFGAPTAERRKSTEICGDFVGLEKPASTAALDYVEACENMKADLMAHKQDDSLEHVEVTLNDCEPTKPSGPLSDASTASNRQDISDSTEGSLEVIQYSSSSDDAVIVDGEAAKPKREVLHHIYHQAEVHASETETPQAKPEPPSNLQVTAAGSTETLSSSVTTRPDILLASIDGNEVMMIWNANTGAHSGRNYSKSKATGKLNNVFWLSGDTIVSLSRNQLFFWSLEFDRKMLRYKISKDRVHSCREQDIFTFACHPNKKEIWLCKNNRQIVTMKPQTGQVSATYGTVHLGVRAMAECPDDMNKIALGCSDRRIGIFDISKLSTSCLPIDSVFVNTNVYSLAWSPDCLQLAFGTFEGTVGILDVEMMKVKTVLRTPQKKEVYSLVWQDHYIYFIVNRQLGIFDLDKIKGDPYMLNHISRPSYLSVRGSFLFIGTDDGMLQLHERTSGAGQAWSPFIRQSALLSRYVCDIVWSPLDNNKFAVAGNDKFIYVMEFQPADRNWTTLHTFTANADKASVTSLRWSQSKVNILLSFHIEGKVCMWNTNEPEKPPLTITYHCPMWCGMFLPSNENIIMCSGKAISIELIDIKTALAENEKTICSKVDPLLKVKWASKSLNLPYAPVLTKNDKKRQRRNQRNRESRVEAEAPSKNVEKAKESEAPASENLTKDSLENETPVEEMLEALSLDKKQQLNTTKECLKCKELESNNPPDSLLIHSRTCLYLAGKELNKSALEKLAIVLTEDAAKIDKSVLISKLFSTKVTAKKLISIELSNLKQSNTKDISPLSLVISTFKLREELEEHMANKTLTEWHLSVAPSVSFALWQDCCRVYAKQMEENGYIMHAATYLLSLGMQKEAIELFLANEYYKEALVHARICLPATDPIIKTIINRWLDQLEGTGNYAAAALICVLDNEMLRGYTFLRKFRNCTPEIADLMEQIKRIGQLGAVLDSCAPAEQPEQNGAAAACVIEETE</sequence>
<feature type="domain" description="Gem-associated protein 5 second beta-propeller" evidence="4">
    <location>
        <begin position="572"/>
        <end position="849"/>
    </location>
</feature>
<protein>
    <submittedName>
        <fullName evidence="6">Gem-associated protein 5</fullName>
    </submittedName>
</protein>
<dbReference type="Pfam" id="PF23770">
    <property type="entry name" value="Beta-prop_RIG_1st"/>
    <property type="match status" value="1"/>
</dbReference>
<dbReference type="Gene3D" id="2.130.10.10">
    <property type="entry name" value="YVTN repeat-like/Quinoprotein amine dehydrogenase"/>
    <property type="match status" value="3"/>
</dbReference>
<dbReference type="GO" id="GO:0005634">
    <property type="term" value="C:nucleus"/>
    <property type="evidence" value="ECO:0007669"/>
    <property type="project" value="TreeGrafter"/>
</dbReference>
<dbReference type="InterPro" id="IPR056421">
    <property type="entry name" value="TPR_GEMI5"/>
</dbReference>
<dbReference type="Proteomes" id="UP001652661">
    <property type="component" value="Chromosome 2R"/>
</dbReference>
<dbReference type="SUPFAM" id="SSF50978">
    <property type="entry name" value="WD40 repeat-like"/>
    <property type="match status" value="1"/>
</dbReference>
<feature type="compositionally biased region" description="Polar residues" evidence="1">
    <location>
        <begin position="417"/>
        <end position="432"/>
    </location>
</feature>
<dbReference type="InterPro" id="IPR056424">
    <property type="entry name" value="Beta-prop_GEMI5_2nd"/>
</dbReference>
<proteinExistence type="predicted"/>
<reference evidence="6" key="2">
    <citation type="submission" date="2025-08" db="UniProtKB">
        <authorList>
            <consortium name="RefSeq"/>
        </authorList>
    </citation>
    <scope>IDENTIFICATION</scope>
    <source>
        <strain evidence="6">14028-0561.14</strain>
        <tissue evidence="6">Whole fly</tissue>
    </source>
</reference>
<feature type="compositionally biased region" description="Basic and acidic residues" evidence="1">
    <location>
        <begin position="907"/>
        <end position="929"/>
    </location>
</feature>
<reference evidence="5" key="1">
    <citation type="submission" date="2025-05" db="UniProtKB">
        <authorList>
            <consortium name="RefSeq"/>
        </authorList>
    </citation>
    <scope>NUCLEOTIDE SEQUENCE [LARGE SCALE GENOMIC DNA]</scope>
    <source>
        <strain evidence="5">14028-0561.14</strain>
    </source>
</reference>
<accession>A0A6P4IQZ1</accession>
<evidence type="ECO:0000256" key="1">
    <source>
        <dbReference type="SAM" id="MobiDB-lite"/>
    </source>
</evidence>
<dbReference type="InterPro" id="IPR036322">
    <property type="entry name" value="WD40_repeat_dom_sf"/>
</dbReference>
<dbReference type="InterPro" id="IPR001680">
    <property type="entry name" value="WD40_rpt"/>
</dbReference>
<dbReference type="PANTHER" id="PTHR46362:SF1">
    <property type="entry name" value="GEM-ASSOCIATED PROTEIN 5"/>
    <property type="match status" value="1"/>
</dbReference>
<feature type="region of interest" description="Disordered" evidence="1">
    <location>
        <begin position="893"/>
        <end position="944"/>
    </location>
</feature>
<feature type="region of interest" description="Disordered" evidence="1">
    <location>
        <begin position="334"/>
        <end position="362"/>
    </location>
</feature>
<dbReference type="InterPro" id="IPR056432">
    <property type="entry name" value="Beta-prop_GEMI5_1st"/>
</dbReference>
<feature type="compositionally biased region" description="Basic and acidic residues" evidence="1">
    <location>
        <begin position="231"/>
        <end position="245"/>
    </location>
</feature>
<feature type="domain" description="Gem-associated protein 5 first beta-propeller" evidence="2">
    <location>
        <begin position="25"/>
        <end position="536"/>
    </location>
</feature>
<dbReference type="RefSeq" id="XP_017025256.1">
    <property type="nucleotide sequence ID" value="XM_017169767.2"/>
</dbReference>
<dbReference type="OrthoDB" id="7326421at2759"/>
<keyword evidence="5" id="KW-1185">Reference proteome</keyword>
<feature type="domain" description="Gem-associated protein 5 TPR" evidence="3">
    <location>
        <begin position="1025"/>
        <end position="1192"/>
    </location>
</feature>